<dbReference type="GO" id="GO:0005886">
    <property type="term" value="C:plasma membrane"/>
    <property type="evidence" value="ECO:0007669"/>
    <property type="project" value="TreeGrafter"/>
</dbReference>
<evidence type="ECO:0000256" key="1">
    <source>
        <dbReference type="ARBA" id="ARBA00004141"/>
    </source>
</evidence>
<dbReference type="InterPro" id="IPR001046">
    <property type="entry name" value="NRAMP_fam"/>
</dbReference>
<evidence type="ECO:0000313" key="7">
    <source>
        <dbReference type="Proteomes" id="UP000001887"/>
    </source>
</evidence>
<organism evidence="6 7">
    <name type="scientific">Pirellula staleyi (strain ATCC 27377 / DSM 6068 / ICPB 4128)</name>
    <name type="common">Pirella staleyi</name>
    <dbReference type="NCBI Taxonomy" id="530564"/>
    <lineage>
        <taxon>Bacteria</taxon>
        <taxon>Pseudomonadati</taxon>
        <taxon>Planctomycetota</taxon>
        <taxon>Planctomycetia</taxon>
        <taxon>Pirellulales</taxon>
        <taxon>Pirellulaceae</taxon>
        <taxon>Pirellula</taxon>
    </lineage>
</organism>
<comment type="subcellular location">
    <subcellularLocation>
        <location evidence="1">Membrane</location>
        <topology evidence="1">Multi-pass membrane protein</topology>
    </subcellularLocation>
</comment>
<feature type="transmembrane region" description="Helical" evidence="5">
    <location>
        <begin position="404"/>
        <end position="425"/>
    </location>
</feature>
<evidence type="ECO:0000256" key="4">
    <source>
        <dbReference type="ARBA" id="ARBA00023136"/>
    </source>
</evidence>
<protein>
    <submittedName>
        <fullName evidence="6">Mn2+ and Fe2+ transporter of the NRAMP family-like protein</fullName>
    </submittedName>
</protein>
<dbReference type="NCBIfam" id="NF037982">
    <property type="entry name" value="Nramp_1"/>
    <property type="match status" value="1"/>
</dbReference>
<dbReference type="eggNOG" id="COG1914">
    <property type="taxonomic scope" value="Bacteria"/>
</dbReference>
<dbReference type="GO" id="GO:0034755">
    <property type="term" value="P:iron ion transmembrane transport"/>
    <property type="evidence" value="ECO:0007669"/>
    <property type="project" value="TreeGrafter"/>
</dbReference>
<dbReference type="GO" id="GO:0005384">
    <property type="term" value="F:manganese ion transmembrane transporter activity"/>
    <property type="evidence" value="ECO:0007669"/>
    <property type="project" value="TreeGrafter"/>
</dbReference>
<keyword evidence="4 5" id="KW-0472">Membrane</keyword>
<dbReference type="Pfam" id="PF01566">
    <property type="entry name" value="Nramp"/>
    <property type="match status" value="1"/>
</dbReference>
<evidence type="ECO:0000256" key="2">
    <source>
        <dbReference type="ARBA" id="ARBA00022692"/>
    </source>
</evidence>
<dbReference type="KEGG" id="psl:Psta_3779"/>
<dbReference type="GO" id="GO:0015086">
    <property type="term" value="F:cadmium ion transmembrane transporter activity"/>
    <property type="evidence" value="ECO:0007669"/>
    <property type="project" value="TreeGrafter"/>
</dbReference>
<evidence type="ECO:0000256" key="3">
    <source>
        <dbReference type="ARBA" id="ARBA00022989"/>
    </source>
</evidence>
<sequence length="429" mass="45812" precursor="true">MTGENESRLQSPTKVPRLSLAALAPGLLLAATGVGAGDLATGAMAGSKLGTTVLWAVVVAAVLKYFVNEGLARWQLATGSTMLEGLAQRVGKITIWLFMPYLLFWSFFVAVALMGACGAAMNAMLPWPGDDPQKSAQIGRVVYGVLHSLVAVALIRVGGFVWFERVMSLLVGLMFCIVIGTALAIGPEWSEVLRGLVWPTIPHADGDGLSWTLALVGGIGGTVTILCYSYWMREDGREGKAWLATCRADLASGYGVTAAFGIAMVIIGSEFLSLEGDVSKGTRFLAGLGKEIESRLGAIGWYCRWGFLLGAWSAVFTSMLGVWQSVPKIFGECHGLLRPESRDSAWGEWIYGLLLASVPAVGLFVDFTSMQKTYSVVGAMFVPLAAAVLLYMNRRADWVGTLRSSLVTQVILALALLAFFVAGVYEAIS</sequence>
<dbReference type="AlphaFoldDB" id="D2R069"/>
<feature type="transmembrane region" description="Helical" evidence="5">
    <location>
        <begin position="52"/>
        <end position="72"/>
    </location>
</feature>
<evidence type="ECO:0000256" key="5">
    <source>
        <dbReference type="SAM" id="Phobius"/>
    </source>
</evidence>
<feature type="transmembrane region" description="Helical" evidence="5">
    <location>
        <begin position="141"/>
        <end position="163"/>
    </location>
</feature>
<feature type="transmembrane region" description="Helical" evidence="5">
    <location>
        <begin position="373"/>
        <end position="392"/>
    </location>
</feature>
<keyword evidence="2 5" id="KW-0812">Transmembrane</keyword>
<dbReference type="Proteomes" id="UP000001887">
    <property type="component" value="Chromosome"/>
</dbReference>
<feature type="transmembrane region" description="Helical" evidence="5">
    <location>
        <begin position="252"/>
        <end position="274"/>
    </location>
</feature>
<dbReference type="STRING" id="530564.Psta_3779"/>
<feature type="transmembrane region" description="Helical" evidence="5">
    <location>
        <begin position="209"/>
        <end position="231"/>
    </location>
</feature>
<gene>
    <name evidence="6" type="ordered locus">Psta_3779</name>
</gene>
<dbReference type="PANTHER" id="PTHR11706:SF3">
    <property type="entry name" value="METAL ION TRANSPORT PROTEIN"/>
    <property type="match status" value="1"/>
</dbReference>
<name>D2R069_PIRSD</name>
<keyword evidence="7" id="KW-1185">Reference proteome</keyword>
<accession>D2R069</accession>
<evidence type="ECO:0000313" key="6">
    <source>
        <dbReference type="EMBL" id="ADB18434.1"/>
    </source>
</evidence>
<feature type="transmembrane region" description="Helical" evidence="5">
    <location>
        <begin position="346"/>
        <end position="367"/>
    </location>
</feature>
<dbReference type="EMBL" id="CP001848">
    <property type="protein sequence ID" value="ADB18434.1"/>
    <property type="molecule type" value="Genomic_DNA"/>
</dbReference>
<feature type="transmembrane region" description="Helical" evidence="5">
    <location>
        <begin position="93"/>
        <end position="121"/>
    </location>
</feature>
<keyword evidence="3 5" id="KW-1133">Transmembrane helix</keyword>
<proteinExistence type="predicted"/>
<reference evidence="6 7" key="1">
    <citation type="journal article" date="2009" name="Stand. Genomic Sci.">
        <title>Complete genome sequence of Pirellula staleyi type strain (ATCC 27377).</title>
        <authorList>
            <person name="Clum A."/>
            <person name="Tindall B.J."/>
            <person name="Sikorski J."/>
            <person name="Ivanova N."/>
            <person name="Mavrommatis K."/>
            <person name="Lucas S."/>
            <person name="Glavina del Rio T."/>
            <person name="Nolan M."/>
            <person name="Chen F."/>
            <person name="Tice H."/>
            <person name="Pitluck S."/>
            <person name="Cheng J.F."/>
            <person name="Chertkov O."/>
            <person name="Brettin T."/>
            <person name="Han C."/>
            <person name="Detter J.C."/>
            <person name="Kuske C."/>
            <person name="Bruce D."/>
            <person name="Goodwin L."/>
            <person name="Ovchinikova G."/>
            <person name="Pati A."/>
            <person name="Mikhailova N."/>
            <person name="Chen A."/>
            <person name="Palaniappan K."/>
            <person name="Land M."/>
            <person name="Hauser L."/>
            <person name="Chang Y.J."/>
            <person name="Jeffries C.D."/>
            <person name="Chain P."/>
            <person name="Rohde M."/>
            <person name="Goker M."/>
            <person name="Bristow J."/>
            <person name="Eisen J.A."/>
            <person name="Markowitz V."/>
            <person name="Hugenholtz P."/>
            <person name="Kyrpides N.C."/>
            <person name="Klenk H.P."/>
            <person name="Lapidus A."/>
        </authorList>
    </citation>
    <scope>NUCLEOTIDE SEQUENCE [LARGE SCALE GENOMIC DNA]</scope>
    <source>
        <strain evidence="7">ATCC 27377 / DSM 6068 / ICPB 4128</strain>
    </source>
</reference>
<dbReference type="OrthoDB" id="9787548at2"/>
<feature type="transmembrane region" description="Helical" evidence="5">
    <location>
        <begin position="170"/>
        <end position="189"/>
    </location>
</feature>
<dbReference type="PANTHER" id="PTHR11706">
    <property type="entry name" value="SOLUTE CARRIER PROTEIN FAMILY 11 MEMBER"/>
    <property type="match status" value="1"/>
</dbReference>
<dbReference type="HOGENOM" id="CLU_020088_6_3_0"/>